<feature type="transmembrane region" description="Helical" evidence="1">
    <location>
        <begin position="332"/>
        <end position="349"/>
    </location>
</feature>
<proteinExistence type="predicted"/>
<dbReference type="Gene3D" id="3.30.70.1440">
    <property type="entry name" value="Multidrug efflux transporter AcrB pore domain"/>
    <property type="match status" value="1"/>
</dbReference>
<keyword evidence="3" id="KW-1185">Reference proteome</keyword>
<evidence type="ECO:0000313" key="2">
    <source>
        <dbReference type="EMBL" id="GHG58883.1"/>
    </source>
</evidence>
<feature type="transmembrane region" description="Helical" evidence="1">
    <location>
        <begin position="383"/>
        <end position="407"/>
    </location>
</feature>
<keyword evidence="1" id="KW-1133">Transmembrane helix</keyword>
<dbReference type="PANTHER" id="PTHR32063">
    <property type="match status" value="1"/>
</dbReference>
<feature type="transmembrane region" description="Helical" evidence="1">
    <location>
        <begin position="428"/>
        <end position="447"/>
    </location>
</feature>
<dbReference type="InterPro" id="IPR027463">
    <property type="entry name" value="AcrB_DN_DC_subdom"/>
</dbReference>
<dbReference type="InterPro" id="IPR001036">
    <property type="entry name" value="Acrflvin-R"/>
</dbReference>
<feature type="transmembrane region" description="Helical" evidence="1">
    <location>
        <begin position="843"/>
        <end position="863"/>
    </location>
</feature>
<evidence type="ECO:0000256" key="1">
    <source>
        <dbReference type="SAM" id="Phobius"/>
    </source>
</evidence>
<dbReference type="RefSeq" id="WP_189429161.1">
    <property type="nucleotide sequence ID" value="NZ_BNAO01000001.1"/>
</dbReference>
<keyword evidence="1" id="KW-0812">Transmembrane</keyword>
<dbReference type="SUPFAM" id="SSF82866">
    <property type="entry name" value="Multidrug efflux transporter AcrB transmembrane domain"/>
    <property type="match status" value="2"/>
</dbReference>
<dbReference type="SUPFAM" id="SSF82693">
    <property type="entry name" value="Multidrug efflux transporter AcrB pore domain, PN1, PN2, PC1 and PC2 subdomains"/>
    <property type="match status" value="2"/>
</dbReference>
<feature type="transmembrane region" description="Helical" evidence="1">
    <location>
        <begin position="517"/>
        <end position="536"/>
    </location>
</feature>
<organism evidence="2 3">
    <name type="scientific">Alishewanella longhuensis</name>
    <dbReference type="NCBI Taxonomy" id="1091037"/>
    <lineage>
        <taxon>Bacteria</taxon>
        <taxon>Pseudomonadati</taxon>
        <taxon>Pseudomonadota</taxon>
        <taxon>Gammaproteobacteria</taxon>
        <taxon>Alteromonadales</taxon>
        <taxon>Alteromonadaceae</taxon>
        <taxon>Alishewanella</taxon>
    </lineage>
</organism>
<dbReference type="EMBL" id="BNAO01000001">
    <property type="protein sequence ID" value="GHG58883.1"/>
    <property type="molecule type" value="Genomic_DNA"/>
</dbReference>
<dbReference type="SUPFAM" id="SSF82714">
    <property type="entry name" value="Multidrug efflux transporter AcrB TolC docking domain, DN and DC subdomains"/>
    <property type="match status" value="1"/>
</dbReference>
<dbReference type="PRINTS" id="PR00702">
    <property type="entry name" value="ACRIFLAVINRP"/>
</dbReference>
<dbReference type="Pfam" id="PF00873">
    <property type="entry name" value="ACR_tran"/>
    <property type="match status" value="1"/>
</dbReference>
<name>A0ABQ3KSZ2_9ALTE</name>
<feature type="transmembrane region" description="Helical" evidence="1">
    <location>
        <begin position="870"/>
        <end position="889"/>
    </location>
</feature>
<feature type="transmembrane region" description="Helical" evidence="1">
    <location>
        <begin position="895"/>
        <end position="917"/>
    </location>
</feature>
<dbReference type="PANTHER" id="PTHR32063:SF0">
    <property type="entry name" value="SWARMING MOTILITY PROTEIN SWRC"/>
    <property type="match status" value="1"/>
</dbReference>
<accession>A0ABQ3KSZ2</accession>
<dbReference type="Proteomes" id="UP000659697">
    <property type="component" value="Unassembled WGS sequence"/>
</dbReference>
<feature type="transmembrane region" description="Helical" evidence="1">
    <location>
        <begin position="946"/>
        <end position="969"/>
    </location>
</feature>
<dbReference type="Gene3D" id="3.30.70.1430">
    <property type="entry name" value="Multidrug efflux transporter AcrB pore domain"/>
    <property type="match status" value="2"/>
</dbReference>
<evidence type="ECO:0000313" key="3">
    <source>
        <dbReference type="Proteomes" id="UP000659697"/>
    </source>
</evidence>
<dbReference type="Gene3D" id="1.20.1640.10">
    <property type="entry name" value="Multidrug efflux transporter AcrB transmembrane domain"/>
    <property type="match status" value="2"/>
</dbReference>
<protein>
    <submittedName>
        <fullName evidence="2">Acriflavin resistance protein</fullName>
    </submittedName>
</protein>
<gene>
    <name evidence="2" type="ORF">GCM10010919_00920</name>
</gene>
<dbReference type="Gene3D" id="3.30.2090.10">
    <property type="entry name" value="Multidrug efflux transporter AcrB TolC docking domain, DN and DC subdomains"/>
    <property type="match status" value="2"/>
</dbReference>
<comment type="caution">
    <text evidence="2">The sequence shown here is derived from an EMBL/GenBank/DDBJ whole genome shotgun (WGS) entry which is preliminary data.</text>
</comment>
<reference evidence="3" key="1">
    <citation type="journal article" date="2019" name="Int. J. Syst. Evol. Microbiol.">
        <title>The Global Catalogue of Microorganisms (GCM) 10K type strain sequencing project: providing services to taxonomists for standard genome sequencing and annotation.</title>
        <authorList>
            <consortium name="The Broad Institute Genomics Platform"/>
            <consortium name="The Broad Institute Genome Sequencing Center for Infectious Disease"/>
            <person name="Wu L."/>
            <person name="Ma J."/>
        </authorList>
    </citation>
    <scope>NUCLEOTIDE SEQUENCE [LARGE SCALE GENOMIC DNA]</scope>
    <source>
        <strain evidence="3">CGMCC 1.7003</strain>
    </source>
</reference>
<sequence>MKALISFAIARSRATLALLFILFLAGINAYLAIPKEANPDIAIPIIYVALSLDGISPEDSERLLLRPMEHELKSLEGVKKMTSVASEGHASVMLEFDAGFEADKALANVRVKVDAARAKLPRDADEPTVNEVNVGLFPVLTIGLSGPLSEETLVSTARSLKQKIEGLPEVLEVDIGGDREDVLEIIIDPLVLQSYDLNYLQLANLVSKNNHLIAAGSMDTGAGRMALKIPGVIESLNDVLAIPVKTHAGKVVTFADIATINPGFKDPQSFARINGQPAVVLEVKKRSGANVISTIEQTKLLLETVRSELPAGLEINYIMDQSREVENMLSDLLNNVLTAVALVLILIIATMGMRSAVLVGITIPGAFLLGILMIWLLGFTMNIIVLFSLILVAGMLVDGAIVVTELADRYIAEGQSPTSAWLSAADRMAWPVITSTCTTLSVFLPLLFWPGVVGQFMKYLPATVIICLLASLLMALIFLPAMGSATARKSVTITPEPKANVLTNIYRTLLAKLLRHPLLTLGSTLTGVAFIFFAYAKFNHGIEFFPSVEPESAQVWVRTRGDYSIHEKDAFLKEVEKRLLGMTEVKAMYARSFAAAPGELTPDVVGILQFQFIDWHQRRPAAVILQEMRERTQDLSGLVLTFREQQEGPGSDKPIELQISASDPKHLDDTISQIVALMQQLGGFVDIEDDRSLPGIEWRIEVNRAEAARYDADLISIGNTVQLLSNGLLLAKFRPEYARDEVDIRIRLPYISRTLSQLDRLTVATSYGQIPIINFVTVLPAEKTSIVRRINGSRTVTVKSGLAPGYQVTERLDALKISAMDLPEGISIRTAGEDADQQETMHFLGVAFLCAIFLMLMILLVQFNSWYQSLLILSAVALSTAGVLLGLLITAQPFGLVMVGMGIIGLAGIVVNNNIVLIDTYNHFRRQGLDYQLAALETGTLRLRPVLLTSATTILGLIPMVLAVNVNLIEPSLGFGAPSTMWWTQLSSAIAGGLSFATLLTLFLTPSLLVLGDKLRNK</sequence>
<feature type="transmembrane region" description="Helical" evidence="1">
    <location>
        <begin position="989"/>
        <end position="1011"/>
    </location>
</feature>
<feature type="transmembrane region" description="Helical" evidence="1">
    <location>
        <begin position="356"/>
        <end position="377"/>
    </location>
</feature>
<dbReference type="Gene3D" id="3.30.70.1320">
    <property type="entry name" value="Multidrug efflux transporter AcrB pore domain like"/>
    <property type="match status" value="1"/>
</dbReference>
<keyword evidence="1" id="KW-0472">Membrane</keyword>
<feature type="transmembrane region" description="Helical" evidence="1">
    <location>
        <begin position="459"/>
        <end position="479"/>
    </location>
</feature>